<reference evidence="6" key="1">
    <citation type="submission" date="2023-02" db="EMBL/GenBank/DDBJ databases">
        <title>Genome of toxic invasive species Heracleum sosnowskyi carries increased number of genes despite the absence of recent whole-genome duplications.</title>
        <authorList>
            <person name="Schelkunov M."/>
            <person name="Shtratnikova V."/>
            <person name="Makarenko M."/>
            <person name="Klepikova A."/>
            <person name="Omelchenko D."/>
            <person name="Novikova G."/>
            <person name="Obukhova E."/>
            <person name="Bogdanov V."/>
            <person name="Penin A."/>
            <person name="Logacheva M."/>
        </authorList>
    </citation>
    <scope>NUCLEOTIDE SEQUENCE</scope>
    <source>
        <strain evidence="6">Hsosn_3</strain>
        <tissue evidence="6">Leaf</tissue>
    </source>
</reference>
<comment type="caution">
    <text evidence="6">The sequence shown here is derived from an EMBL/GenBank/DDBJ whole genome shotgun (WGS) entry which is preliminary data.</text>
</comment>
<dbReference type="InterPro" id="IPR016024">
    <property type="entry name" value="ARM-type_fold"/>
</dbReference>
<reference evidence="6" key="2">
    <citation type="submission" date="2023-05" db="EMBL/GenBank/DDBJ databases">
        <authorList>
            <person name="Schelkunov M.I."/>
        </authorList>
    </citation>
    <scope>NUCLEOTIDE SEQUENCE</scope>
    <source>
        <strain evidence="6">Hsosn_3</strain>
        <tissue evidence="6">Leaf</tissue>
    </source>
</reference>
<dbReference type="GO" id="GO:0030289">
    <property type="term" value="C:protein phosphatase 4 complex"/>
    <property type="evidence" value="ECO:0007669"/>
    <property type="project" value="TreeGrafter"/>
</dbReference>
<dbReference type="Pfam" id="PF22972">
    <property type="entry name" value="EVH1_PP4R3"/>
    <property type="match status" value="1"/>
</dbReference>
<accession>A0AAD8IIJ9</accession>
<feature type="domain" description="PP4R3 EVH1-like" evidence="5">
    <location>
        <begin position="12"/>
        <end position="111"/>
    </location>
</feature>
<dbReference type="GO" id="GO:0005654">
    <property type="term" value="C:nucleoplasm"/>
    <property type="evidence" value="ECO:0007669"/>
    <property type="project" value="TreeGrafter"/>
</dbReference>
<protein>
    <submittedName>
        <fullName evidence="6">Serine/threonine-protein phosphatase 4 regulatory subunit 3-like</fullName>
    </submittedName>
</protein>
<evidence type="ECO:0000256" key="3">
    <source>
        <dbReference type="SAM" id="MobiDB-lite"/>
    </source>
</evidence>
<dbReference type="InterPro" id="IPR055236">
    <property type="entry name" value="EVH1_PP4R3"/>
</dbReference>
<dbReference type="Pfam" id="PF04802">
    <property type="entry name" value="PP4R3"/>
    <property type="match status" value="1"/>
</dbReference>
<dbReference type="EMBL" id="JAUIZM010000005">
    <property type="protein sequence ID" value="KAK1385586.1"/>
    <property type="molecule type" value="Genomic_DNA"/>
</dbReference>
<evidence type="ECO:0000313" key="7">
    <source>
        <dbReference type="Proteomes" id="UP001237642"/>
    </source>
</evidence>
<evidence type="ECO:0000259" key="5">
    <source>
        <dbReference type="Pfam" id="PF22972"/>
    </source>
</evidence>
<name>A0AAD8IIJ9_9APIA</name>
<dbReference type="InterPro" id="IPR011989">
    <property type="entry name" value="ARM-like"/>
</dbReference>
<keyword evidence="7" id="KW-1185">Reference proteome</keyword>
<dbReference type="InterPro" id="IPR011993">
    <property type="entry name" value="PH-like_dom_sf"/>
</dbReference>
<dbReference type="PANTHER" id="PTHR23318:SF0">
    <property type="entry name" value="SERINE_THREONINE-PROTEIN PHOSPHATASE 4 REGULATORY SUBUNIT 3"/>
    <property type="match status" value="1"/>
</dbReference>
<dbReference type="AlphaFoldDB" id="A0AAD8IIJ9"/>
<proteinExistence type="predicted"/>
<dbReference type="Gene3D" id="1.25.10.10">
    <property type="entry name" value="Leucine-rich Repeat Variant"/>
    <property type="match status" value="1"/>
</dbReference>
<evidence type="ECO:0000256" key="2">
    <source>
        <dbReference type="ARBA" id="ARBA00023242"/>
    </source>
</evidence>
<organism evidence="6 7">
    <name type="scientific">Heracleum sosnowskyi</name>
    <dbReference type="NCBI Taxonomy" id="360622"/>
    <lineage>
        <taxon>Eukaryota</taxon>
        <taxon>Viridiplantae</taxon>
        <taxon>Streptophyta</taxon>
        <taxon>Embryophyta</taxon>
        <taxon>Tracheophyta</taxon>
        <taxon>Spermatophyta</taxon>
        <taxon>Magnoliopsida</taxon>
        <taxon>eudicotyledons</taxon>
        <taxon>Gunneridae</taxon>
        <taxon>Pentapetalae</taxon>
        <taxon>asterids</taxon>
        <taxon>campanulids</taxon>
        <taxon>Apiales</taxon>
        <taxon>Apiaceae</taxon>
        <taxon>Apioideae</taxon>
        <taxon>apioid superclade</taxon>
        <taxon>Tordylieae</taxon>
        <taxon>Tordyliinae</taxon>
        <taxon>Heracleum</taxon>
    </lineage>
</organism>
<dbReference type="InterPro" id="IPR051137">
    <property type="entry name" value="PP4R3-like"/>
</dbReference>
<feature type="compositionally biased region" description="Basic and acidic residues" evidence="3">
    <location>
        <begin position="639"/>
        <end position="660"/>
    </location>
</feature>
<comment type="subcellular location">
    <subcellularLocation>
        <location evidence="1">Nucleus</location>
    </subcellularLocation>
</comment>
<dbReference type="PANTHER" id="PTHR23318">
    <property type="entry name" value="ATP SYNTHASE GAMMA-RELATED"/>
    <property type="match status" value="1"/>
</dbReference>
<dbReference type="SUPFAM" id="SSF50729">
    <property type="entry name" value="PH domain-like"/>
    <property type="match status" value="1"/>
</dbReference>
<dbReference type="InterPro" id="IPR006887">
    <property type="entry name" value="P4R3-like_central_dom"/>
</dbReference>
<dbReference type="Gene3D" id="2.30.29.30">
    <property type="entry name" value="Pleckstrin-homology domain (PH domain)/Phosphotyrosine-binding domain (PTB)"/>
    <property type="match status" value="1"/>
</dbReference>
<feature type="compositionally biased region" description="Low complexity" evidence="3">
    <location>
        <begin position="680"/>
        <end position="693"/>
    </location>
</feature>
<gene>
    <name evidence="6" type="ORF">POM88_023321</name>
</gene>
<feature type="region of interest" description="Disordered" evidence="3">
    <location>
        <begin position="635"/>
        <end position="740"/>
    </location>
</feature>
<dbReference type="SUPFAM" id="SSF48371">
    <property type="entry name" value="ARM repeat"/>
    <property type="match status" value="1"/>
</dbReference>
<dbReference type="Proteomes" id="UP001237642">
    <property type="component" value="Unassembled WGS sequence"/>
</dbReference>
<feature type="compositionally biased region" description="Basic and acidic residues" evidence="3">
    <location>
        <begin position="716"/>
        <end position="727"/>
    </location>
</feature>
<feature type="region of interest" description="Disordered" evidence="3">
    <location>
        <begin position="815"/>
        <end position="834"/>
    </location>
</feature>
<evidence type="ECO:0000256" key="1">
    <source>
        <dbReference type="ARBA" id="ARBA00004123"/>
    </source>
</evidence>
<feature type="domain" description="Serine/threonine-protein phosphatase 4 regulatory subunit 3-like central" evidence="4">
    <location>
        <begin position="149"/>
        <end position="624"/>
    </location>
</feature>
<evidence type="ECO:0000259" key="4">
    <source>
        <dbReference type="Pfam" id="PF04802"/>
    </source>
</evidence>
<keyword evidence="2" id="KW-0539">Nucleus</keyword>
<dbReference type="GO" id="GO:0072542">
    <property type="term" value="F:protein phosphatase activator activity"/>
    <property type="evidence" value="ECO:0007669"/>
    <property type="project" value="TreeGrafter"/>
</dbReference>
<evidence type="ECO:0000313" key="6">
    <source>
        <dbReference type="EMBL" id="KAK1385586.1"/>
    </source>
</evidence>
<sequence length="867" mass="98634">MVVANSNRSSLQRVKVYRLNTDGKWDDKGTGHVTVEYLERLEDLGLFVVGEEQKEPLLLQRISLEDIYRKQEDTIISWRDQERSSEVALSFQENTGCSYIWDQICSVQRSLKFSTINNEAHHAMNGDLRELPPVELSTLPLIHKTVVEGSITDQCRLTELIVHDQGFLRKLMDLFRVCEDLKDIDGLHMLYRIVRRIILFNSPQILGRILGDEIIMDITGCLEYDPEVPHIHHRNFLKNHVVFKEAIPIKDPQVLSKIHQTYRVRYFKDVILPRVLDDATVGSFNSVIHSNNAFIITMLKDDSTFIKELFARLKAPTNSSESKKNLVLFLHEFCCLIKSLQAVHQFRFLRDLINEGIIDIITGILQSEDKKLMLTGTDILILFLNQDPNLTRCSLTRQEGVPILGLLVKGMLTDFGDDMHCQFVEILRNLLDCFAPGSQRDTIIEVFYEKHLNQLIDVIALSIPSNGAGKVASSQCSSNGSRVKPEILLTICDLLCFCLSHHPHKIKCNFLANNVIDKVLFLTRRREKYLVVAAVRFFRILVSCNDDRVMNHIVRNNLLKPIIDAFVQNGKRYNLLNSAVLELFEHIRKNDSKILLKYLVDSFWFQLVVFNLPSIHSLKVRYEQSLEILEENGPSNVLDSRRRTDERALEKEEEDYFNRDSDEEDSASGSLSRGERSTFVSNGSSSNQPSVSSRACRPVDRAGNEDGEDYNPPPRKRSDESEEKKGAAEPFRLKRKFLSKEEPGQYKRQRLCINPNSRDSVFAALCSTLSQVVLPSKKIASGSMHTVPRSTSIKNFNEENNEEGSIHCSLKGSDVESLENHADKEPPPSPKSCSDSLLCLSEKKQCNGDDCHLVSPNSSPEMTVNGS</sequence>